<dbReference type="Pfam" id="PF13240">
    <property type="entry name" value="Zn_Ribbon_1"/>
    <property type="match status" value="1"/>
</dbReference>
<feature type="non-terminal residue" evidence="4">
    <location>
        <position position="1"/>
    </location>
</feature>
<feature type="domain" description="Capsule synthesis protein CapA" evidence="2">
    <location>
        <begin position="83"/>
        <end position="214"/>
    </location>
</feature>
<dbReference type="EMBL" id="BARW01006490">
    <property type="protein sequence ID" value="GAI76587.1"/>
    <property type="molecule type" value="Genomic_DNA"/>
</dbReference>
<keyword evidence="1" id="KW-1133">Transmembrane helix</keyword>
<dbReference type="InterPro" id="IPR026870">
    <property type="entry name" value="Zinc_ribbon_dom"/>
</dbReference>
<comment type="caution">
    <text evidence="4">The sequence shown here is derived from an EMBL/GenBank/DDBJ whole genome shotgun (WGS) entry which is preliminary data.</text>
</comment>
<proteinExistence type="predicted"/>
<sequence>IVIAIILVIQFFENPILDSIGYILVIVAIFCVLTVTREYLRARKYKIPSGEIQVNIDENSQETEDLDKHPLNNITEPIFKIGFVGDIMKMNKFELRFNQEVIDFFKGVDIIVGNLEGIVSQKKGPIPKQSHADPPILTSLKTILTNRTKWLLCLSNNHSIDFSNKDFHESLDKIRNDPQFDVFGRNDVPNVFVKGIPINIYTATEWSNEKNWDCISKYNHNAVNVIYEETLQISVDKAFEVAMQWLTSQHKAKIKKSTHPTFIEAKQGTMMANTGHDPNWKKRIRINFYDLNNSKILIRVEASPLSRNILRVEKLKQSWYNGLFSQLFTLLRTIEETSPPEVLSKKVDGKKHCSNCGKKIEKTTTICPYCGIDIV</sequence>
<reference evidence="4" key="1">
    <citation type="journal article" date="2014" name="Front. Microbiol.">
        <title>High frequency of phylogenetically diverse reductive dehalogenase-homologous genes in deep subseafloor sedimentary metagenomes.</title>
        <authorList>
            <person name="Kawai M."/>
            <person name="Futagami T."/>
            <person name="Toyoda A."/>
            <person name="Takaki Y."/>
            <person name="Nishi S."/>
            <person name="Hori S."/>
            <person name="Arai W."/>
            <person name="Tsubouchi T."/>
            <person name="Morono Y."/>
            <person name="Uchiyama I."/>
            <person name="Ito T."/>
            <person name="Fujiyama A."/>
            <person name="Inagaki F."/>
            <person name="Takami H."/>
        </authorList>
    </citation>
    <scope>NUCLEOTIDE SEQUENCE</scope>
    <source>
        <strain evidence="4">Expedition CK06-06</strain>
    </source>
</reference>
<keyword evidence="1" id="KW-0812">Transmembrane</keyword>
<organism evidence="4">
    <name type="scientific">marine sediment metagenome</name>
    <dbReference type="NCBI Taxonomy" id="412755"/>
    <lineage>
        <taxon>unclassified sequences</taxon>
        <taxon>metagenomes</taxon>
        <taxon>ecological metagenomes</taxon>
    </lineage>
</organism>
<feature type="domain" description="Zinc-ribbon" evidence="3">
    <location>
        <begin position="352"/>
        <end position="371"/>
    </location>
</feature>
<evidence type="ECO:0000313" key="4">
    <source>
        <dbReference type="EMBL" id="GAI76587.1"/>
    </source>
</evidence>
<gene>
    <name evidence="4" type="ORF">S12H4_13628</name>
</gene>
<keyword evidence="1" id="KW-0472">Membrane</keyword>
<dbReference type="InterPro" id="IPR019079">
    <property type="entry name" value="Capsule_synth_CapA"/>
</dbReference>
<protein>
    <submittedName>
        <fullName evidence="4">Uncharacterized protein</fullName>
    </submittedName>
</protein>
<evidence type="ECO:0000259" key="3">
    <source>
        <dbReference type="Pfam" id="PF13240"/>
    </source>
</evidence>
<dbReference type="Pfam" id="PF09587">
    <property type="entry name" value="PGA_cap"/>
    <property type="match status" value="1"/>
</dbReference>
<evidence type="ECO:0000256" key="1">
    <source>
        <dbReference type="SAM" id="Phobius"/>
    </source>
</evidence>
<name>X1R776_9ZZZZ</name>
<accession>X1R776</accession>
<evidence type="ECO:0000259" key="2">
    <source>
        <dbReference type="Pfam" id="PF09587"/>
    </source>
</evidence>
<dbReference type="AlphaFoldDB" id="X1R776"/>
<feature type="transmembrane region" description="Helical" evidence="1">
    <location>
        <begin position="20"/>
        <end position="40"/>
    </location>
</feature>